<evidence type="ECO:0000256" key="1">
    <source>
        <dbReference type="ARBA" id="ARBA00004123"/>
    </source>
</evidence>
<dbReference type="Gene3D" id="2.20.25.80">
    <property type="entry name" value="WRKY domain"/>
    <property type="match status" value="1"/>
</dbReference>
<proteinExistence type="inferred from homology"/>
<gene>
    <name evidence="9" type="ORF">FH972_003874</name>
</gene>
<dbReference type="EMBL" id="CM017321">
    <property type="protein sequence ID" value="KAE7999441.1"/>
    <property type="molecule type" value="Genomic_DNA"/>
</dbReference>
<dbReference type="InterPro" id="IPR044810">
    <property type="entry name" value="WRKY_plant"/>
</dbReference>
<keyword evidence="2" id="KW-0805">Transcription regulation</keyword>
<dbReference type="Proteomes" id="UP000327013">
    <property type="component" value="Chromosome 1"/>
</dbReference>
<reference evidence="9 10" key="1">
    <citation type="submission" date="2019-06" db="EMBL/GenBank/DDBJ databases">
        <title>A chromosomal-level reference genome of Carpinus fangiana (Coryloideae, Betulaceae).</title>
        <authorList>
            <person name="Yang X."/>
            <person name="Wang Z."/>
            <person name="Zhang L."/>
            <person name="Hao G."/>
            <person name="Liu J."/>
            <person name="Yang Y."/>
        </authorList>
    </citation>
    <scope>NUCLEOTIDE SEQUENCE [LARGE SCALE GENOMIC DNA]</scope>
    <source>
        <strain evidence="9">Cfa_2016G</strain>
        <tissue evidence="9">Leaf</tissue>
    </source>
</reference>
<keyword evidence="3" id="KW-0238">DNA-binding</keyword>
<dbReference type="GO" id="GO:0000976">
    <property type="term" value="F:transcription cis-regulatory region binding"/>
    <property type="evidence" value="ECO:0007669"/>
    <property type="project" value="TreeGrafter"/>
</dbReference>
<dbReference type="FunFam" id="2.20.25.80:FF:000007">
    <property type="entry name" value="WRKY transcription factor 22"/>
    <property type="match status" value="1"/>
</dbReference>
<comment type="similarity">
    <text evidence="6">Belongs to the WRKY group II-e family.</text>
</comment>
<keyword evidence="4" id="KW-0804">Transcription</keyword>
<feature type="compositionally biased region" description="Low complexity" evidence="7">
    <location>
        <begin position="112"/>
        <end position="133"/>
    </location>
</feature>
<dbReference type="PANTHER" id="PTHR32096:SF61">
    <property type="entry name" value="WRKY TRANSCRIPTION FACTOR 22"/>
    <property type="match status" value="1"/>
</dbReference>
<dbReference type="Pfam" id="PF03106">
    <property type="entry name" value="WRKY"/>
    <property type="match status" value="1"/>
</dbReference>
<evidence type="ECO:0000256" key="7">
    <source>
        <dbReference type="SAM" id="MobiDB-lite"/>
    </source>
</evidence>
<evidence type="ECO:0000256" key="3">
    <source>
        <dbReference type="ARBA" id="ARBA00023125"/>
    </source>
</evidence>
<evidence type="ECO:0000259" key="8">
    <source>
        <dbReference type="PROSITE" id="PS50811"/>
    </source>
</evidence>
<sequence>MEEDWDLQAVVRGCASTATSSTMTTTSNATTANNNNNASFLANFHPNSCFSGFGGEQGGQLFSFPDPFEERNVFEELHDLYKPFFPKSEPLSPQTSPISPISVSPFSSLSSLAASKAQTQRQQQQQQPKQSQAGSVTNPRSKRRKNLLKKVCQVPAEGLSSDIWAWRKYGQKPIKGSPYPRGYYRCSSSKGCLARKQVERNKSDPGMFIVTYTAEHNHPAPTHRNSLAGSTRQKPLTPQTATSGDSKKLNSTKPSSPATSMEEELVVPQSTTTDSKEEREDLVEDEEEDEFGISDVALSDDFFVDLDGFASPSAGDCFPDHLTPATFALPNWVANNAG</sequence>
<accession>A0A5N6QLU5</accession>
<dbReference type="InterPro" id="IPR036576">
    <property type="entry name" value="WRKY_dom_sf"/>
</dbReference>
<feature type="region of interest" description="Disordered" evidence="7">
    <location>
        <begin position="112"/>
        <end position="148"/>
    </location>
</feature>
<dbReference type="PANTHER" id="PTHR32096">
    <property type="entry name" value="WRKY TRANSCRIPTION FACTOR 30-RELATED-RELATED"/>
    <property type="match status" value="1"/>
</dbReference>
<dbReference type="OrthoDB" id="662136at2759"/>
<feature type="region of interest" description="Disordered" evidence="7">
    <location>
        <begin position="215"/>
        <end position="290"/>
    </location>
</feature>
<feature type="domain" description="WRKY" evidence="8">
    <location>
        <begin position="155"/>
        <end position="221"/>
    </location>
</feature>
<name>A0A5N6QLU5_9ROSI</name>
<evidence type="ECO:0000256" key="2">
    <source>
        <dbReference type="ARBA" id="ARBA00023015"/>
    </source>
</evidence>
<dbReference type="GO" id="GO:0003700">
    <property type="term" value="F:DNA-binding transcription factor activity"/>
    <property type="evidence" value="ECO:0007669"/>
    <property type="project" value="InterPro"/>
</dbReference>
<dbReference type="SUPFAM" id="SSF118290">
    <property type="entry name" value="WRKY DNA-binding domain"/>
    <property type="match status" value="1"/>
</dbReference>
<evidence type="ECO:0000256" key="6">
    <source>
        <dbReference type="ARBA" id="ARBA00060761"/>
    </source>
</evidence>
<evidence type="ECO:0000256" key="5">
    <source>
        <dbReference type="ARBA" id="ARBA00023242"/>
    </source>
</evidence>
<feature type="compositionally biased region" description="Polar residues" evidence="7">
    <location>
        <begin position="223"/>
        <end position="259"/>
    </location>
</feature>
<keyword evidence="5" id="KW-0539">Nucleus</keyword>
<dbReference type="PROSITE" id="PS50811">
    <property type="entry name" value="WRKY"/>
    <property type="match status" value="1"/>
</dbReference>
<dbReference type="InterPro" id="IPR003657">
    <property type="entry name" value="WRKY_dom"/>
</dbReference>
<comment type="subcellular location">
    <subcellularLocation>
        <location evidence="1">Nucleus</location>
    </subcellularLocation>
</comment>
<evidence type="ECO:0000256" key="4">
    <source>
        <dbReference type="ARBA" id="ARBA00023163"/>
    </source>
</evidence>
<evidence type="ECO:0000313" key="10">
    <source>
        <dbReference type="Proteomes" id="UP000327013"/>
    </source>
</evidence>
<dbReference type="AlphaFoldDB" id="A0A5N6QLU5"/>
<feature type="compositionally biased region" description="Acidic residues" evidence="7">
    <location>
        <begin position="280"/>
        <end position="290"/>
    </location>
</feature>
<protein>
    <recommendedName>
        <fullName evidence="8">WRKY domain-containing protein</fullName>
    </recommendedName>
</protein>
<organism evidence="9 10">
    <name type="scientific">Carpinus fangiana</name>
    <dbReference type="NCBI Taxonomy" id="176857"/>
    <lineage>
        <taxon>Eukaryota</taxon>
        <taxon>Viridiplantae</taxon>
        <taxon>Streptophyta</taxon>
        <taxon>Embryophyta</taxon>
        <taxon>Tracheophyta</taxon>
        <taxon>Spermatophyta</taxon>
        <taxon>Magnoliopsida</taxon>
        <taxon>eudicotyledons</taxon>
        <taxon>Gunneridae</taxon>
        <taxon>Pentapetalae</taxon>
        <taxon>rosids</taxon>
        <taxon>fabids</taxon>
        <taxon>Fagales</taxon>
        <taxon>Betulaceae</taxon>
        <taxon>Carpinus</taxon>
    </lineage>
</organism>
<evidence type="ECO:0000313" key="9">
    <source>
        <dbReference type="EMBL" id="KAE7999441.1"/>
    </source>
</evidence>
<keyword evidence="10" id="KW-1185">Reference proteome</keyword>
<dbReference type="SMART" id="SM00774">
    <property type="entry name" value="WRKY"/>
    <property type="match status" value="1"/>
</dbReference>
<dbReference type="GO" id="GO:0005634">
    <property type="term" value="C:nucleus"/>
    <property type="evidence" value="ECO:0007669"/>
    <property type="project" value="UniProtKB-SubCell"/>
</dbReference>